<feature type="region of interest" description="Disordered" evidence="1">
    <location>
        <begin position="202"/>
        <end position="452"/>
    </location>
</feature>
<feature type="compositionally biased region" description="Polar residues" evidence="1">
    <location>
        <begin position="242"/>
        <end position="267"/>
    </location>
</feature>
<evidence type="ECO:0000313" key="2">
    <source>
        <dbReference type="EMBL" id="EEQ89502.1"/>
    </source>
</evidence>
<feature type="compositionally biased region" description="Basic and acidic residues" evidence="1">
    <location>
        <begin position="414"/>
        <end position="434"/>
    </location>
</feature>
<gene>
    <name evidence="2" type="ORF">BDCG_04622</name>
</gene>
<name>A0ABP2F295_AJEDR</name>
<dbReference type="EMBL" id="EQ999976">
    <property type="protein sequence ID" value="EEQ89502.1"/>
    <property type="molecule type" value="Genomic_DNA"/>
</dbReference>
<dbReference type="GeneID" id="69026740"/>
<sequence length="452" mass="50032">MVLNEVSSQADGYGNAAMDSDDSYSFSQNSLSPLRKFAARIEIPPYGLGKQLLFLRSKEAYEEYMATRIKQHIEIGMAFVDRPLTQLETDSFVDQAVGLTTKPRIGAYLGSFLGFVLVAKPFFKNGRLIPIAQMKSMVDRQLIIKTLLWPFCAVAGNTFGKASGASLAVRDLTSDPRLTQYRQDRANQDPQKVQKSLEKLGWKTRHTQPRPHRHPSAQQNIPEHEHASPSAGFESTGDGDSMYSSTQYGSSNESYGIQSQADSQILGQSSSQQRNPQQQQQQQQQQQGSWDMYRQGRQSVNKSDNEDIFDLRSDTTAPAASSTATRSQPSGSAWDRLRGSSSTSTPASTNRGGSTFDSPTSNTESASSESLPTPSGSSWDRIRNASAFPSSAPFQPPPEQWSQSQQDNYSESTQHSKDKAQREFDRLLEKERQNSGDSDGYTKQMGEWGRGS</sequence>
<feature type="compositionally biased region" description="Basic and acidic residues" evidence="1">
    <location>
        <begin position="303"/>
        <end position="313"/>
    </location>
</feature>
<reference evidence="3" key="1">
    <citation type="journal article" date="2015" name="PLoS Genet.">
        <title>The dynamic genome and transcriptome of the human fungal pathogen Blastomyces and close relative Emmonsia.</title>
        <authorList>
            <person name="Munoz J.F."/>
            <person name="Gauthier G.M."/>
            <person name="Desjardins C.A."/>
            <person name="Gallo J.E."/>
            <person name="Holder J."/>
            <person name="Sullivan T.D."/>
            <person name="Marty A.J."/>
            <person name="Carmen J.C."/>
            <person name="Chen Z."/>
            <person name="Ding L."/>
            <person name="Gujja S."/>
            <person name="Magrini V."/>
            <person name="Misas E."/>
            <person name="Mitreva M."/>
            <person name="Priest M."/>
            <person name="Saif S."/>
            <person name="Whiston E.A."/>
            <person name="Young S."/>
            <person name="Zeng Q."/>
            <person name="Goldman W.E."/>
            <person name="Mardis E.R."/>
            <person name="Taylor J.W."/>
            <person name="McEwen J.G."/>
            <person name="Clay O.K."/>
            <person name="Klein B.S."/>
            <person name="Cuomo C.A."/>
        </authorList>
    </citation>
    <scope>NUCLEOTIDE SEQUENCE [LARGE SCALE GENOMIC DNA]</scope>
    <source>
        <strain evidence="3">ER-3 / ATCC MYA-2586</strain>
    </source>
</reference>
<proteinExistence type="predicted"/>
<dbReference type="Proteomes" id="UP000002039">
    <property type="component" value="Unassembled WGS sequence"/>
</dbReference>
<evidence type="ECO:0008006" key="4">
    <source>
        <dbReference type="Google" id="ProtNLM"/>
    </source>
</evidence>
<evidence type="ECO:0000313" key="3">
    <source>
        <dbReference type="Proteomes" id="UP000002039"/>
    </source>
</evidence>
<organism evidence="2 3">
    <name type="scientific">Ajellomyces dermatitidis (strain ER-3 / ATCC MYA-2586)</name>
    <name type="common">Blastomyces dermatitidis</name>
    <dbReference type="NCBI Taxonomy" id="559297"/>
    <lineage>
        <taxon>Eukaryota</taxon>
        <taxon>Fungi</taxon>
        <taxon>Dikarya</taxon>
        <taxon>Ascomycota</taxon>
        <taxon>Pezizomycotina</taxon>
        <taxon>Eurotiomycetes</taxon>
        <taxon>Eurotiomycetidae</taxon>
        <taxon>Onygenales</taxon>
        <taxon>Ajellomycetaceae</taxon>
        <taxon>Blastomyces</taxon>
    </lineage>
</organism>
<feature type="compositionally biased region" description="Low complexity" evidence="1">
    <location>
        <begin position="314"/>
        <end position="327"/>
    </location>
</feature>
<evidence type="ECO:0000256" key="1">
    <source>
        <dbReference type="SAM" id="MobiDB-lite"/>
    </source>
</evidence>
<accession>A0ABP2F295</accession>
<feature type="compositionally biased region" description="Polar residues" evidence="1">
    <location>
        <begin position="339"/>
        <end position="362"/>
    </location>
</feature>
<keyword evidence="3" id="KW-1185">Reference proteome</keyword>
<feature type="compositionally biased region" description="Basic residues" evidence="1">
    <location>
        <begin position="202"/>
        <end position="215"/>
    </location>
</feature>
<feature type="compositionally biased region" description="Low complexity" evidence="1">
    <location>
        <begin position="268"/>
        <end position="287"/>
    </location>
</feature>
<dbReference type="RefSeq" id="XP_045276413.1">
    <property type="nucleotide sequence ID" value="XM_045420273.1"/>
</dbReference>
<feature type="compositionally biased region" description="Low complexity" evidence="1">
    <location>
        <begin position="363"/>
        <end position="378"/>
    </location>
</feature>
<protein>
    <recommendedName>
        <fullName evidence="4">Endo-1,3(4)-beta-glucanase</fullName>
    </recommendedName>
</protein>